<organism evidence="1 2">
    <name type="scientific">Chitinophaga rupis</name>
    <dbReference type="NCBI Taxonomy" id="573321"/>
    <lineage>
        <taxon>Bacteria</taxon>
        <taxon>Pseudomonadati</taxon>
        <taxon>Bacteroidota</taxon>
        <taxon>Chitinophagia</taxon>
        <taxon>Chitinophagales</taxon>
        <taxon>Chitinophagaceae</taxon>
        <taxon>Chitinophaga</taxon>
    </lineage>
</organism>
<dbReference type="Proteomes" id="UP000198984">
    <property type="component" value="Unassembled WGS sequence"/>
</dbReference>
<dbReference type="EMBL" id="FOBB01000007">
    <property type="protein sequence ID" value="SEM95841.1"/>
    <property type="molecule type" value="Genomic_DNA"/>
</dbReference>
<sequence length="54" mass="6283">MDESEDQPYLVNYELLITNYEWIKAKTSLSRLITNDQLAPSKAGNAIKKNYDYL</sequence>
<keyword evidence="2" id="KW-1185">Reference proteome</keyword>
<evidence type="ECO:0000313" key="2">
    <source>
        <dbReference type="Proteomes" id="UP000198984"/>
    </source>
</evidence>
<proteinExistence type="predicted"/>
<gene>
    <name evidence="1" type="ORF">SAMN04488505_107160</name>
</gene>
<name>A0A1H8CKP9_9BACT</name>
<evidence type="ECO:0000313" key="1">
    <source>
        <dbReference type="EMBL" id="SEM95841.1"/>
    </source>
</evidence>
<protein>
    <submittedName>
        <fullName evidence="1">Uncharacterized protein</fullName>
    </submittedName>
</protein>
<dbReference type="AlphaFoldDB" id="A0A1H8CKP9"/>
<accession>A0A1H8CKP9</accession>
<reference evidence="1 2" key="1">
    <citation type="submission" date="2016-10" db="EMBL/GenBank/DDBJ databases">
        <authorList>
            <person name="de Groot N.N."/>
        </authorList>
    </citation>
    <scope>NUCLEOTIDE SEQUENCE [LARGE SCALE GENOMIC DNA]</scope>
    <source>
        <strain evidence="1 2">DSM 21039</strain>
    </source>
</reference>